<comment type="caution">
    <text evidence="9">The sequence shown here is derived from an EMBL/GenBank/DDBJ whole genome shotgun (WGS) entry which is preliminary data.</text>
</comment>
<dbReference type="InterPro" id="IPR000515">
    <property type="entry name" value="MetI-like"/>
</dbReference>
<evidence type="ECO:0000313" key="9">
    <source>
        <dbReference type="EMBL" id="PFZ28734.1"/>
    </source>
</evidence>
<protein>
    <submittedName>
        <fullName evidence="9">Peptide ABC transporter permease</fullName>
    </submittedName>
</protein>
<reference evidence="9 10" key="1">
    <citation type="submission" date="2017-09" db="EMBL/GenBank/DDBJ databases">
        <title>Large-scale bioinformatics analysis of Bacillus genomes uncovers conserved roles of natural products in bacterial physiology.</title>
        <authorList>
            <consortium name="Agbiome Team Llc"/>
            <person name="Bleich R.M."/>
            <person name="Grubbs K.J."/>
            <person name="Santa Maria K.C."/>
            <person name="Allen S.E."/>
            <person name="Farag S."/>
            <person name="Shank E.A."/>
            <person name="Bowers A."/>
        </authorList>
    </citation>
    <scope>NUCLEOTIDE SEQUENCE [LARGE SCALE GENOMIC DNA]</scope>
    <source>
        <strain evidence="9 10">AFS080080</strain>
    </source>
</reference>
<evidence type="ECO:0000256" key="6">
    <source>
        <dbReference type="ARBA" id="ARBA00023136"/>
    </source>
</evidence>
<dbReference type="CDD" id="cd06261">
    <property type="entry name" value="TM_PBP2"/>
    <property type="match status" value="1"/>
</dbReference>
<feature type="transmembrane region" description="Helical" evidence="7">
    <location>
        <begin position="12"/>
        <end position="30"/>
    </location>
</feature>
<proteinExistence type="inferred from homology"/>
<dbReference type="AlphaFoldDB" id="A0A2B5IV67"/>
<evidence type="ECO:0000256" key="3">
    <source>
        <dbReference type="ARBA" id="ARBA00022475"/>
    </source>
</evidence>
<dbReference type="PANTHER" id="PTHR30465">
    <property type="entry name" value="INNER MEMBRANE ABC TRANSPORTER"/>
    <property type="match status" value="1"/>
</dbReference>
<organism evidence="9 10">
    <name type="scientific">Bacillus wiedmannii</name>
    <dbReference type="NCBI Taxonomy" id="1890302"/>
    <lineage>
        <taxon>Bacteria</taxon>
        <taxon>Bacillati</taxon>
        <taxon>Bacillota</taxon>
        <taxon>Bacilli</taxon>
        <taxon>Bacillales</taxon>
        <taxon>Bacillaceae</taxon>
        <taxon>Bacillus</taxon>
        <taxon>Bacillus cereus group</taxon>
    </lineage>
</organism>
<evidence type="ECO:0000256" key="7">
    <source>
        <dbReference type="RuleBase" id="RU363032"/>
    </source>
</evidence>
<dbReference type="SUPFAM" id="SSF161098">
    <property type="entry name" value="MetI-like"/>
    <property type="match status" value="1"/>
</dbReference>
<keyword evidence="4 7" id="KW-0812">Transmembrane</keyword>
<evidence type="ECO:0000256" key="5">
    <source>
        <dbReference type="ARBA" id="ARBA00022989"/>
    </source>
</evidence>
<sequence>MIKAVIKNTLEALIHFLLALLGIICLGALPEMFRGLRIDVGNYLEALINLIIKLVHPLSLTYGPSGATRSLFPQILIMYKNTVIIFICSFIVSLIISFIIVFFMLQCESRVKDKIKAVFLFIESIPDILVILSLQIFVVWVFKITGTLVVNIAAVADKPIFLLPIISLSIPTTIMFIKLLLLKFEAELEKDYVLFAKAKGLNKFHILKIHVLRNVVLSVLYFSKTNIWFMLSNLYIIEWIYNAIGIFIFTKIHFTNEIFTVSLILIYIPIFIAFKLFHYIIPNPMKERL</sequence>
<comment type="similarity">
    <text evidence="7">Belongs to the binding-protein-dependent transport system permease family.</text>
</comment>
<evidence type="ECO:0000256" key="2">
    <source>
        <dbReference type="ARBA" id="ARBA00022448"/>
    </source>
</evidence>
<evidence type="ECO:0000259" key="8">
    <source>
        <dbReference type="PROSITE" id="PS50928"/>
    </source>
</evidence>
<dbReference type="InterPro" id="IPR035906">
    <property type="entry name" value="MetI-like_sf"/>
</dbReference>
<gene>
    <name evidence="9" type="ORF">COL66_17145</name>
</gene>
<dbReference type="Proteomes" id="UP000223311">
    <property type="component" value="Unassembled WGS sequence"/>
</dbReference>
<evidence type="ECO:0000313" key="10">
    <source>
        <dbReference type="Proteomes" id="UP000223311"/>
    </source>
</evidence>
<keyword evidence="2 7" id="KW-0813">Transport</keyword>
<feature type="transmembrane region" description="Helical" evidence="7">
    <location>
        <begin position="261"/>
        <end position="281"/>
    </location>
</feature>
<feature type="transmembrane region" description="Helical" evidence="7">
    <location>
        <begin position="161"/>
        <end position="184"/>
    </location>
</feature>
<keyword evidence="3" id="KW-1003">Cell membrane</keyword>
<feature type="transmembrane region" description="Helical" evidence="7">
    <location>
        <begin position="228"/>
        <end position="249"/>
    </location>
</feature>
<feature type="transmembrane region" description="Helical" evidence="7">
    <location>
        <begin position="83"/>
        <end position="105"/>
    </location>
</feature>
<name>A0A2B5IV67_9BACI</name>
<evidence type="ECO:0000256" key="1">
    <source>
        <dbReference type="ARBA" id="ARBA00004651"/>
    </source>
</evidence>
<dbReference type="Pfam" id="PF00528">
    <property type="entry name" value="BPD_transp_1"/>
    <property type="match status" value="1"/>
</dbReference>
<comment type="subcellular location">
    <subcellularLocation>
        <location evidence="1 7">Cell membrane</location>
        <topology evidence="1 7">Multi-pass membrane protein</topology>
    </subcellularLocation>
</comment>
<dbReference type="PANTHER" id="PTHR30465:SF44">
    <property type="entry name" value="ABC-TYPE DIPEPTIDE_OLIGOPEPTIDE TRANSPORT SYSTEM, PERMEASE COMPONENT"/>
    <property type="match status" value="1"/>
</dbReference>
<dbReference type="GO" id="GO:0055085">
    <property type="term" value="P:transmembrane transport"/>
    <property type="evidence" value="ECO:0007669"/>
    <property type="project" value="InterPro"/>
</dbReference>
<dbReference type="RefSeq" id="WP_098068527.1">
    <property type="nucleotide sequence ID" value="NZ_NUDN01000023.1"/>
</dbReference>
<keyword evidence="6 7" id="KW-0472">Membrane</keyword>
<accession>A0A2B5IV67</accession>
<evidence type="ECO:0000256" key="4">
    <source>
        <dbReference type="ARBA" id="ARBA00022692"/>
    </source>
</evidence>
<dbReference type="EMBL" id="NVGE01000023">
    <property type="protein sequence ID" value="PFZ28734.1"/>
    <property type="molecule type" value="Genomic_DNA"/>
</dbReference>
<keyword evidence="5 7" id="KW-1133">Transmembrane helix</keyword>
<dbReference type="Gene3D" id="1.10.3720.10">
    <property type="entry name" value="MetI-like"/>
    <property type="match status" value="1"/>
</dbReference>
<dbReference type="PROSITE" id="PS50928">
    <property type="entry name" value="ABC_TM1"/>
    <property type="match status" value="1"/>
</dbReference>
<feature type="transmembrane region" description="Helical" evidence="7">
    <location>
        <begin position="117"/>
        <end position="141"/>
    </location>
</feature>
<dbReference type="GO" id="GO:0005886">
    <property type="term" value="C:plasma membrane"/>
    <property type="evidence" value="ECO:0007669"/>
    <property type="project" value="UniProtKB-SubCell"/>
</dbReference>
<feature type="domain" description="ABC transmembrane type-1" evidence="8">
    <location>
        <begin position="79"/>
        <end position="276"/>
    </location>
</feature>